<protein>
    <submittedName>
        <fullName evidence="1">Uncharacterized protein</fullName>
    </submittedName>
</protein>
<evidence type="ECO:0000313" key="1">
    <source>
        <dbReference type="EMBL" id="QKJ26130.1"/>
    </source>
</evidence>
<reference evidence="1 2" key="1">
    <citation type="submission" date="2020-05" db="EMBL/GenBank/DDBJ databases">
        <title>Complete genome sequencing of Campylobacter and Arcobacter type strains.</title>
        <authorList>
            <person name="Miller W.G."/>
            <person name="Yee E."/>
        </authorList>
    </citation>
    <scope>NUCLEOTIDE SEQUENCE [LARGE SCALE GENOMIC DNA]</scope>
    <source>
        <strain evidence="1 2">LMG 21996</strain>
    </source>
</reference>
<gene>
    <name evidence="1" type="ORF">ACBT_0145</name>
</gene>
<accession>A0A7L5JLY4</accession>
<sequence>MSAYNYNEISQFLQNIKNSDFNRSELLAIKNGFEVVFDEDAYNGRYFIKDGKKWIHNIEALKRQLRVNSDSELSEYDYDVVAYYETH</sequence>
<dbReference type="KEGG" id="acib:ACBT_0145"/>
<organism evidence="1 2">
    <name type="scientific">Aliarcobacter cibarius</name>
    <dbReference type="NCBI Taxonomy" id="255507"/>
    <lineage>
        <taxon>Bacteria</taxon>
        <taxon>Pseudomonadati</taxon>
        <taxon>Campylobacterota</taxon>
        <taxon>Epsilonproteobacteria</taxon>
        <taxon>Campylobacterales</taxon>
        <taxon>Arcobacteraceae</taxon>
        <taxon>Aliarcobacter</taxon>
    </lineage>
</organism>
<name>A0A7L5JLY4_9BACT</name>
<dbReference type="EMBL" id="CP054051">
    <property type="protein sequence ID" value="QKJ26130.1"/>
    <property type="molecule type" value="Genomic_DNA"/>
</dbReference>
<dbReference type="RefSeq" id="WP_176325320.1">
    <property type="nucleotide sequence ID" value="NZ_CP054051.1"/>
</dbReference>
<dbReference type="AlphaFoldDB" id="A0A7L5JLY4"/>
<proteinExistence type="predicted"/>
<evidence type="ECO:0000313" key="2">
    <source>
        <dbReference type="Proteomes" id="UP000509513"/>
    </source>
</evidence>
<dbReference type="Proteomes" id="UP000509513">
    <property type="component" value="Chromosome"/>
</dbReference>